<organism evidence="7 8">
    <name type="scientific">Mergibacter septicus</name>
    <dbReference type="NCBI Taxonomy" id="221402"/>
    <lineage>
        <taxon>Bacteria</taxon>
        <taxon>Pseudomonadati</taxon>
        <taxon>Pseudomonadota</taxon>
        <taxon>Gammaproteobacteria</taxon>
        <taxon>Pasteurellales</taxon>
        <taxon>Pasteurellaceae</taxon>
        <taxon>Mergibacter</taxon>
    </lineage>
</organism>
<dbReference type="PANTHER" id="PTHR30600">
    <property type="entry name" value="CYTOCHROME C PEROXIDASE-RELATED"/>
    <property type="match status" value="1"/>
</dbReference>
<dbReference type="Gene3D" id="1.10.760.10">
    <property type="entry name" value="Cytochrome c-like domain"/>
    <property type="match status" value="2"/>
</dbReference>
<comment type="subcellular location">
    <subcellularLocation>
        <location evidence="1">Cell envelope</location>
    </subcellularLocation>
</comment>
<evidence type="ECO:0000256" key="5">
    <source>
        <dbReference type="ARBA" id="ARBA00023002"/>
    </source>
</evidence>
<dbReference type="InterPro" id="IPR004852">
    <property type="entry name" value="Di-haem_cyt_c_peroxidsae"/>
</dbReference>
<dbReference type="RefSeq" id="WP_261920453.1">
    <property type="nucleotide sequence ID" value="NZ_CP022011.1"/>
</dbReference>
<evidence type="ECO:0000256" key="6">
    <source>
        <dbReference type="ARBA" id="ARBA00023004"/>
    </source>
</evidence>
<name>A0A8D4LMG6_9PAST</name>
<keyword evidence="2" id="KW-0349">Heme</keyword>
<protein>
    <submittedName>
        <fullName evidence="7">Methylamine utilization protein MauG</fullName>
    </submittedName>
</protein>
<dbReference type="PROSITE" id="PS51007">
    <property type="entry name" value="CYTC"/>
    <property type="match status" value="2"/>
</dbReference>
<keyword evidence="3" id="KW-0479">Metal-binding</keyword>
<reference evidence="7" key="1">
    <citation type="submission" date="2017-06" db="EMBL/GenBank/DDBJ databases">
        <title>Genome sequencing of pathogenic and non-pathogenic strains within Bisgaard taxon 40.</title>
        <authorList>
            <person name="Ladner J.T."/>
            <person name="Lovett S.P."/>
            <person name="Koroleva G."/>
            <person name="Lorch J.M."/>
        </authorList>
    </citation>
    <scope>NUCLEOTIDE SEQUENCE</scope>
    <source>
        <strain evidence="7">27576-1-I1</strain>
    </source>
</reference>
<evidence type="ECO:0000256" key="2">
    <source>
        <dbReference type="ARBA" id="ARBA00022617"/>
    </source>
</evidence>
<accession>A0A8D4LMG6</accession>
<evidence type="ECO:0000256" key="3">
    <source>
        <dbReference type="ARBA" id="ARBA00022723"/>
    </source>
</evidence>
<proteinExistence type="predicted"/>
<dbReference type="InterPro" id="IPR036909">
    <property type="entry name" value="Cyt_c-like_dom_sf"/>
</dbReference>
<dbReference type="Proteomes" id="UP000955338">
    <property type="component" value="Chromosome"/>
</dbReference>
<dbReference type="InterPro" id="IPR009056">
    <property type="entry name" value="Cyt_c-like_dom"/>
</dbReference>
<evidence type="ECO:0000313" key="7">
    <source>
        <dbReference type="EMBL" id="QDJ15025.1"/>
    </source>
</evidence>
<dbReference type="GO" id="GO:0020037">
    <property type="term" value="F:heme binding"/>
    <property type="evidence" value="ECO:0007669"/>
    <property type="project" value="InterPro"/>
</dbReference>
<keyword evidence="4" id="KW-0732">Signal</keyword>
<dbReference type="GO" id="GO:0046872">
    <property type="term" value="F:metal ion binding"/>
    <property type="evidence" value="ECO:0007669"/>
    <property type="project" value="UniProtKB-KW"/>
</dbReference>
<evidence type="ECO:0000313" key="8">
    <source>
        <dbReference type="Proteomes" id="UP000955338"/>
    </source>
</evidence>
<keyword evidence="5" id="KW-0560">Oxidoreductase</keyword>
<sequence length="403" mass="45815">MKQNYARLIVVALSTIIQANIAYGQPQNSIPLVDKATLGGELFFDPDLSLYQNQSCSTCHSPKHAFIDPRKNQANGIASEGSDGHSFGNRNTPTASYAQFSPLFHFDEKTGEYVGGQFWDGRAIDLADQAGGPPLNPVEMAMPNKNTVIERLKTKPFYYENFIHLYGKNVWDTAESAYSAMADAISQYEKTDFFAPFDAKYDRYLRGEYELTLLEDLGRTLFFSNNNLKCKECHSLDQREDRIGETFTNYQYHNIGVPSNPELIALNHLPPDYKDAGLADNPYITDPVEKEKQRGKFKVPSLRNVAVTAPYMHNGVFKDLRTVILFYDRYNNPQNTINPETGKPWRQPEFPNTLSIDKLLAKKLNDRKIDALVAFLETLTDKRYEPLLEQQKKAKASEKQPIK</sequence>
<keyword evidence="8" id="KW-1185">Reference proteome</keyword>
<keyword evidence="6" id="KW-0408">Iron</keyword>
<dbReference type="InterPro" id="IPR051395">
    <property type="entry name" value="Cytochrome_c_Peroxidase/MauG"/>
</dbReference>
<dbReference type="EMBL" id="CP022011">
    <property type="protein sequence ID" value="QDJ15025.1"/>
    <property type="molecule type" value="Genomic_DNA"/>
</dbReference>
<dbReference type="SUPFAM" id="SSF46626">
    <property type="entry name" value="Cytochrome c"/>
    <property type="match status" value="2"/>
</dbReference>
<gene>
    <name evidence="7" type="ORF">CEP48_06100</name>
</gene>
<dbReference type="PANTHER" id="PTHR30600:SF10">
    <property type="entry name" value="BLL6722 PROTEIN"/>
    <property type="match status" value="1"/>
</dbReference>
<dbReference type="GO" id="GO:0030313">
    <property type="term" value="C:cell envelope"/>
    <property type="evidence" value="ECO:0007669"/>
    <property type="project" value="UniProtKB-SubCell"/>
</dbReference>
<evidence type="ECO:0000256" key="1">
    <source>
        <dbReference type="ARBA" id="ARBA00004196"/>
    </source>
</evidence>
<dbReference type="GO" id="GO:0004130">
    <property type="term" value="F:cytochrome-c peroxidase activity"/>
    <property type="evidence" value="ECO:0007669"/>
    <property type="project" value="TreeGrafter"/>
</dbReference>
<dbReference type="AlphaFoldDB" id="A0A8D4LMG6"/>
<dbReference type="GO" id="GO:0009055">
    <property type="term" value="F:electron transfer activity"/>
    <property type="evidence" value="ECO:0007669"/>
    <property type="project" value="InterPro"/>
</dbReference>
<evidence type="ECO:0000256" key="4">
    <source>
        <dbReference type="ARBA" id="ARBA00022729"/>
    </source>
</evidence>
<dbReference type="Pfam" id="PF03150">
    <property type="entry name" value="CCP_MauG"/>
    <property type="match status" value="1"/>
</dbReference>